<dbReference type="EMBL" id="UYSL01020412">
    <property type="protein sequence ID" value="VDL74497.1"/>
    <property type="molecule type" value="Genomic_DNA"/>
</dbReference>
<keyword evidence="4" id="KW-1185">Reference proteome</keyword>
<evidence type="ECO:0000313" key="3">
    <source>
        <dbReference type="EMBL" id="VDL74497.1"/>
    </source>
</evidence>
<organism evidence="5">
    <name type="scientific">Nippostrongylus brasiliensis</name>
    <name type="common">Rat hookworm</name>
    <dbReference type="NCBI Taxonomy" id="27835"/>
    <lineage>
        <taxon>Eukaryota</taxon>
        <taxon>Metazoa</taxon>
        <taxon>Ecdysozoa</taxon>
        <taxon>Nematoda</taxon>
        <taxon>Chromadorea</taxon>
        <taxon>Rhabditida</taxon>
        <taxon>Rhabditina</taxon>
        <taxon>Rhabditomorpha</taxon>
        <taxon>Strongyloidea</taxon>
        <taxon>Heligmosomidae</taxon>
        <taxon>Nippostrongylus</taxon>
    </lineage>
</organism>
<protein>
    <submittedName>
        <fullName evidence="5">DUF1619 domain-containing protein</fullName>
    </submittedName>
</protein>
<dbReference type="GO" id="GO:0035869">
    <property type="term" value="C:ciliary transition zone"/>
    <property type="evidence" value="ECO:0007669"/>
    <property type="project" value="TreeGrafter"/>
</dbReference>
<dbReference type="InterPro" id="IPR011677">
    <property type="entry name" value="TCTN1-3_dom"/>
</dbReference>
<dbReference type="PANTHER" id="PTHR14611">
    <property type="entry name" value="TECTONIC FAMILY MEMBER"/>
    <property type="match status" value="1"/>
</dbReference>
<evidence type="ECO:0000256" key="1">
    <source>
        <dbReference type="SAM" id="SignalP"/>
    </source>
</evidence>
<dbReference type="PANTHER" id="PTHR14611:SF2">
    <property type="entry name" value="TECTONIC"/>
    <property type="match status" value="1"/>
</dbReference>
<sequence>MFPLLVLLPFVIFAAERAPSQDSNCYDSVLFHRGESILPSTDLFCVVHSNAETENSELPIIQTEEQWWEFVSSNPSVEQEATSPPVSPPVLTVRRNGQVSEFLLPSRYIDSKCSGIQKIAVGYSQTIACTADLGPFSESECVSNEFLSAALLFESPLVSSQGNVSYETMFRSDATLQPSRWANGQCENVLQQAHMQFTLNKTAIVDAQLISVSYATLTVANHTQINQKFIIAFENAVKTSEKTKEDSYERGQEIYAMNDEDGAAYPFSLPFPRECESASRAPVRFLVNSTSSCIMRVSRCAEAQQVIRQFVEEFVPVWIRRTPTSNSTAANETNALVIRRNRTQLEIRSSSEAECSLNTDFSFIFYYAKEGRQQDHRVVIVSATYRTEARTVRLESNATLVLRFTVQFRDATSRKRFISIALHLRQNKCLFQSSRLALPMEFTRQRRRTDIPEEPKVHGTLSRLLAVLEP</sequence>
<dbReference type="GO" id="GO:0060271">
    <property type="term" value="P:cilium assembly"/>
    <property type="evidence" value="ECO:0007669"/>
    <property type="project" value="TreeGrafter"/>
</dbReference>
<feature type="domain" description="Tectonic-1-3" evidence="2">
    <location>
        <begin position="247"/>
        <end position="410"/>
    </location>
</feature>
<dbReference type="STRING" id="27835.A0A0N4Y4Q9"/>
<reference evidence="3 4" key="2">
    <citation type="submission" date="2018-11" db="EMBL/GenBank/DDBJ databases">
        <authorList>
            <consortium name="Pathogen Informatics"/>
        </authorList>
    </citation>
    <scope>NUCLEOTIDE SEQUENCE [LARGE SCALE GENOMIC DNA]</scope>
</reference>
<evidence type="ECO:0000313" key="4">
    <source>
        <dbReference type="Proteomes" id="UP000271162"/>
    </source>
</evidence>
<dbReference type="AlphaFoldDB" id="A0A0N4Y4Q9"/>
<dbReference type="OMA" id="IDIRLPH"/>
<dbReference type="WBParaSite" id="NBR_0001090701-mRNA-1">
    <property type="protein sequence ID" value="NBR_0001090701-mRNA-1"/>
    <property type="gene ID" value="NBR_0001090701"/>
</dbReference>
<dbReference type="Pfam" id="PF07773">
    <property type="entry name" value="TCTN_DUF1619"/>
    <property type="match status" value="1"/>
</dbReference>
<dbReference type="Proteomes" id="UP000271162">
    <property type="component" value="Unassembled WGS sequence"/>
</dbReference>
<accession>A0A0N4Y4Q9</accession>
<gene>
    <name evidence="3" type="ORF">NBR_LOCUS10908</name>
</gene>
<evidence type="ECO:0000259" key="2">
    <source>
        <dbReference type="Pfam" id="PF07773"/>
    </source>
</evidence>
<keyword evidence="1" id="KW-0732">Signal</keyword>
<evidence type="ECO:0000313" key="5">
    <source>
        <dbReference type="WBParaSite" id="NBR_0001090701-mRNA-1"/>
    </source>
</evidence>
<proteinExistence type="predicted"/>
<feature type="signal peptide" evidence="1">
    <location>
        <begin position="1"/>
        <end position="17"/>
    </location>
</feature>
<feature type="chain" id="PRO_5043125240" evidence="1">
    <location>
        <begin position="18"/>
        <end position="470"/>
    </location>
</feature>
<dbReference type="InterPro" id="IPR040354">
    <property type="entry name" value="TCTN1-3"/>
</dbReference>
<name>A0A0N4Y4Q9_NIPBR</name>
<reference evidence="5" key="1">
    <citation type="submission" date="2017-02" db="UniProtKB">
        <authorList>
            <consortium name="WormBaseParasite"/>
        </authorList>
    </citation>
    <scope>IDENTIFICATION</scope>
</reference>